<dbReference type="InterPro" id="IPR000086">
    <property type="entry name" value="NUDIX_hydrolase_dom"/>
</dbReference>
<dbReference type="PROSITE" id="PS00893">
    <property type="entry name" value="NUDIX_BOX"/>
    <property type="match status" value="1"/>
</dbReference>
<dbReference type="Proteomes" id="UP000593758">
    <property type="component" value="Chromosome"/>
</dbReference>
<dbReference type="SUPFAM" id="SSF55811">
    <property type="entry name" value="Nudix"/>
    <property type="match status" value="1"/>
</dbReference>
<keyword evidence="5" id="KW-1185">Reference proteome</keyword>
<dbReference type="KEGG" id="halt:IM660_14380"/>
<evidence type="ECO:0000259" key="3">
    <source>
        <dbReference type="PROSITE" id="PS51462"/>
    </source>
</evidence>
<proteinExistence type="predicted"/>
<evidence type="ECO:0000256" key="2">
    <source>
        <dbReference type="ARBA" id="ARBA00022801"/>
    </source>
</evidence>
<comment type="cofactor">
    <cofactor evidence="1">
        <name>Mg(2+)</name>
        <dbReference type="ChEBI" id="CHEBI:18420"/>
    </cofactor>
</comment>
<dbReference type="EMBL" id="CP063169">
    <property type="protein sequence ID" value="QOR69832.1"/>
    <property type="molecule type" value="Genomic_DNA"/>
</dbReference>
<organism evidence="4 5">
    <name type="scientific">Ruania alkalisoli</name>
    <dbReference type="NCBI Taxonomy" id="2779775"/>
    <lineage>
        <taxon>Bacteria</taxon>
        <taxon>Bacillati</taxon>
        <taxon>Actinomycetota</taxon>
        <taxon>Actinomycetes</taxon>
        <taxon>Micrococcales</taxon>
        <taxon>Ruaniaceae</taxon>
        <taxon>Ruania</taxon>
    </lineage>
</organism>
<evidence type="ECO:0000313" key="4">
    <source>
        <dbReference type="EMBL" id="QOR69832.1"/>
    </source>
</evidence>
<dbReference type="AlphaFoldDB" id="A0A7M1SSR6"/>
<keyword evidence="2" id="KW-0378">Hydrolase</keyword>
<dbReference type="PROSITE" id="PS51462">
    <property type="entry name" value="NUDIX"/>
    <property type="match status" value="1"/>
</dbReference>
<dbReference type="GO" id="GO:0016787">
    <property type="term" value="F:hydrolase activity"/>
    <property type="evidence" value="ECO:0007669"/>
    <property type="project" value="UniProtKB-KW"/>
</dbReference>
<feature type="domain" description="Nudix hydrolase" evidence="3">
    <location>
        <begin position="33"/>
        <end position="173"/>
    </location>
</feature>
<reference evidence="4 5" key="1">
    <citation type="submission" date="2020-10" db="EMBL/GenBank/DDBJ databases">
        <title>Haloactinobacterium sp. RN3S43, a bacterium isolated from saline soil.</title>
        <authorList>
            <person name="Sun J.-Q."/>
        </authorList>
    </citation>
    <scope>NUCLEOTIDE SEQUENCE [LARGE SCALE GENOMIC DNA]</scope>
    <source>
        <strain evidence="4 5">RN3S43</strain>
    </source>
</reference>
<accession>A0A7M1SSR6</accession>
<name>A0A7M1SSR6_9MICO</name>
<evidence type="ECO:0000313" key="5">
    <source>
        <dbReference type="Proteomes" id="UP000593758"/>
    </source>
</evidence>
<dbReference type="RefSeq" id="WP_193496504.1">
    <property type="nucleotide sequence ID" value="NZ_CP063169.1"/>
</dbReference>
<dbReference type="InterPro" id="IPR020084">
    <property type="entry name" value="NUDIX_hydrolase_CS"/>
</dbReference>
<dbReference type="Gene3D" id="3.90.79.10">
    <property type="entry name" value="Nucleoside Triphosphate Pyrophosphohydrolase"/>
    <property type="match status" value="1"/>
</dbReference>
<protein>
    <submittedName>
        <fullName evidence="4">NUDIX domain-containing protein</fullName>
    </submittedName>
</protein>
<gene>
    <name evidence="4" type="ORF">IM660_14380</name>
</gene>
<sequence>MPDQRPHPSRPTDWRPEGPWEGWVECGCGARHWGHSGAAGLLILDAGDGRGNWTDAVGRVLLQHRASWTHFGDTWGIPGGALRPGETPWAGAVREAAEEAGVDPTSLTLLATRTLTHPDWSYTTALALATGPLTAHPTDAESADIQWVTQAEVTGKPLLPAFADAWPTLREMLMRRPALVVDAANVVGSRPDGWWKDRAGATERLLARLETLAHDGVPSAVLDLPGDLWWPELVLVTEGAARAAGPGDRVRVVAAPGEGDDEIVAQVQALREAGADPVVVATADRGLIARVSALGAGHTGPRSV</sequence>
<dbReference type="Pfam" id="PF00293">
    <property type="entry name" value="NUDIX"/>
    <property type="match status" value="1"/>
</dbReference>
<dbReference type="InterPro" id="IPR015797">
    <property type="entry name" value="NUDIX_hydrolase-like_dom_sf"/>
</dbReference>
<dbReference type="PANTHER" id="PTHR43046">
    <property type="entry name" value="GDP-MANNOSE MANNOSYL HYDROLASE"/>
    <property type="match status" value="1"/>
</dbReference>
<evidence type="ECO:0000256" key="1">
    <source>
        <dbReference type="ARBA" id="ARBA00001946"/>
    </source>
</evidence>
<dbReference type="PANTHER" id="PTHR43046:SF2">
    <property type="entry name" value="8-OXO-DGTP DIPHOSPHATASE-RELATED"/>
    <property type="match status" value="1"/>
</dbReference>